<organism evidence="2 3">
    <name type="scientific">Cymbomonas tetramitiformis</name>
    <dbReference type="NCBI Taxonomy" id="36881"/>
    <lineage>
        <taxon>Eukaryota</taxon>
        <taxon>Viridiplantae</taxon>
        <taxon>Chlorophyta</taxon>
        <taxon>Pyramimonadophyceae</taxon>
        <taxon>Pyramimonadales</taxon>
        <taxon>Pyramimonadaceae</taxon>
        <taxon>Cymbomonas</taxon>
    </lineage>
</organism>
<evidence type="ECO:0000313" key="2">
    <source>
        <dbReference type="EMBL" id="KAK3273413.1"/>
    </source>
</evidence>
<proteinExistence type="predicted"/>
<dbReference type="AlphaFoldDB" id="A0AAE0G8W7"/>
<feature type="compositionally biased region" description="Basic and acidic residues" evidence="1">
    <location>
        <begin position="146"/>
        <end position="157"/>
    </location>
</feature>
<evidence type="ECO:0000313" key="3">
    <source>
        <dbReference type="Proteomes" id="UP001190700"/>
    </source>
</evidence>
<name>A0AAE0G8W7_9CHLO</name>
<sequence>MGSTFFAIEDTPAFESNVDVLRTETDWVRRQCCNLGQAVRVYGESLDPRLRRRADLGLPGAVANLTAPLLEALARNDQGAGSPTDNGDTRFADLLETLVSPESENVEEAELAGPLSVGHPAYSSETQPSPPFTTHVSFSRSTSRGYELRGRPYDRARLITKQPAA</sequence>
<comment type="caution">
    <text evidence="2">The sequence shown here is derived from an EMBL/GenBank/DDBJ whole genome shotgun (WGS) entry which is preliminary data.</text>
</comment>
<feature type="non-terminal residue" evidence="2">
    <location>
        <position position="165"/>
    </location>
</feature>
<accession>A0AAE0G8W7</accession>
<keyword evidence="3" id="KW-1185">Reference proteome</keyword>
<dbReference type="Proteomes" id="UP001190700">
    <property type="component" value="Unassembled WGS sequence"/>
</dbReference>
<gene>
    <name evidence="2" type="ORF">CYMTET_18342</name>
</gene>
<feature type="region of interest" description="Disordered" evidence="1">
    <location>
        <begin position="102"/>
        <end position="165"/>
    </location>
</feature>
<protein>
    <submittedName>
        <fullName evidence="2">Uncharacterized protein</fullName>
    </submittedName>
</protein>
<reference evidence="2 3" key="1">
    <citation type="journal article" date="2015" name="Genome Biol. Evol.">
        <title>Comparative Genomics of a Bacterivorous Green Alga Reveals Evolutionary Causalities and Consequences of Phago-Mixotrophic Mode of Nutrition.</title>
        <authorList>
            <person name="Burns J.A."/>
            <person name="Paasch A."/>
            <person name="Narechania A."/>
            <person name="Kim E."/>
        </authorList>
    </citation>
    <scope>NUCLEOTIDE SEQUENCE [LARGE SCALE GENOMIC DNA]</scope>
    <source>
        <strain evidence="2 3">PLY_AMNH</strain>
    </source>
</reference>
<evidence type="ECO:0000256" key="1">
    <source>
        <dbReference type="SAM" id="MobiDB-lite"/>
    </source>
</evidence>
<feature type="compositionally biased region" description="Polar residues" evidence="1">
    <location>
        <begin position="123"/>
        <end position="144"/>
    </location>
</feature>
<dbReference type="EMBL" id="LGRX02008494">
    <property type="protein sequence ID" value="KAK3273413.1"/>
    <property type="molecule type" value="Genomic_DNA"/>
</dbReference>